<dbReference type="GO" id="GO:0005634">
    <property type="term" value="C:nucleus"/>
    <property type="evidence" value="ECO:0007669"/>
    <property type="project" value="UniProtKB-SubCell"/>
</dbReference>
<feature type="compositionally biased region" description="Basic and acidic residues" evidence="7">
    <location>
        <begin position="65"/>
        <end position="79"/>
    </location>
</feature>
<dbReference type="PANTHER" id="PTHR22928:SF3">
    <property type="entry name" value="TELOMERE-ASSOCIATED PROTEIN RIF1"/>
    <property type="match status" value="1"/>
</dbReference>
<evidence type="ECO:0000256" key="7">
    <source>
        <dbReference type="SAM" id="MobiDB-lite"/>
    </source>
</evidence>
<keyword evidence="10" id="KW-1185">Reference proteome</keyword>
<evidence type="ECO:0000256" key="1">
    <source>
        <dbReference type="ARBA" id="ARBA00004123"/>
    </source>
</evidence>
<feature type="compositionally biased region" description="Low complexity" evidence="7">
    <location>
        <begin position="1207"/>
        <end position="1219"/>
    </location>
</feature>
<dbReference type="SUPFAM" id="SSF48371">
    <property type="entry name" value="ARM repeat"/>
    <property type="match status" value="1"/>
</dbReference>
<comment type="caution">
    <text evidence="9">The sequence shown here is derived from an EMBL/GenBank/DDBJ whole genome shotgun (WGS) entry which is preliminary data.</text>
</comment>
<evidence type="ECO:0000256" key="4">
    <source>
        <dbReference type="ARBA" id="ARBA00022895"/>
    </source>
</evidence>
<feature type="compositionally biased region" description="Acidic residues" evidence="7">
    <location>
        <begin position="1343"/>
        <end position="1354"/>
    </location>
</feature>
<dbReference type="Proteomes" id="UP001239445">
    <property type="component" value="Unassembled WGS sequence"/>
</dbReference>
<dbReference type="PANTHER" id="PTHR22928">
    <property type="entry name" value="TELOMERE-ASSOCIATED PROTEIN RIF1"/>
    <property type="match status" value="1"/>
</dbReference>
<feature type="region of interest" description="Disordered" evidence="7">
    <location>
        <begin position="1087"/>
        <end position="1280"/>
    </location>
</feature>
<proteinExistence type="predicted"/>
<keyword evidence="4" id="KW-0779">Telomere</keyword>
<dbReference type="EMBL" id="MU839834">
    <property type="protein sequence ID" value="KAK1755224.1"/>
    <property type="molecule type" value="Genomic_DNA"/>
</dbReference>
<feature type="compositionally biased region" description="Polar residues" evidence="7">
    <location>
        <begin position="1159"/>
        <end position="1171"/>
    </location>
</feature>
<evidence type="ECO:0000256" key="5">
    <source>
        <dbReference type="ARBA" id="ARBA00023242"/>
    </source>
</evidence>
<dbReference type="InterPro" id="IPR022031">
    <property type="entry name" value="Rif1_N"/>
</dbReference>
<keyword evidence="5" id="KW-0539">Nucleus</keyword>
<dbReference type="Pfam" id="PF12231">
    <property type="entry name" value="Rif1_N"/>
    <property type="match status" value="1"/>
</dbReference>
<feature type="compositionally biased region" description="Polar residues" evidence="7">
    <location>
        <begin position="1675"/>
        <end position="1685"/>
    </location>
</feature>
<feature type="compositionally biased region" description="Basic and acidic residues" evidence="7">
    <location>
        <begin position="1475"/>
        <end position="1485"/>
    </location>
</feature>
<feature type="region of interest" description="Disordered" evidence="7">
    <location>
        <begin position="1"/>
        <end position="102"/>
    </location>
</feature>
<feature type="compositionally biased region" description="Polar residues" evidence="7">
    <location>
        <begin position="1382"/>
        <end position="1391"/>
    </location>
</feature>
<feature type="compositionally biased region" description="Basic and acidic residues" evidence="7">
    <location>
        <begin position="1172"/>
        <end position="1183"/>
    </location>
</feature>
<name>A0AAJ0BDF2_9PEZI</name>
<feature type="domain" description="Telomere-associated protein Rif1 N-terminal" evidence="8">
    <location>
        <begin position="145"/>
        <end position="513"/>
    </location>
</feature>
<gene>
    <name evidence="9" type="ORF">QBC47DRAFT_383107</name>
</gene>
<evidence type="ECO:0000313" key="10">
    <source>
        <dbReference type="Proteomes" id="UP001239445"/>
    </source>
</evidence>
<feature type="region of interest" description="Disordered" evidence="7">
    <location>
        <begin position="1462"/>
        <end position="1687"/>
    </location>
</feature>
<evidence type="ECO:0000256" key="6">
    <source>
        <dbReference type="ARBA" id="ARBA00023306"/>
    </source>
</evidence>
<accession>A0AAJ0BDF2</accession>
<keyword evidence="6" id="KW-0131">Cell cycle</keyword>
<sequence length="1738" mass="191963">MSSILESLPPRPPTPPRETHHDATIAPRIVLGSADSRSNVHTPPGAPSPGDSITTNSTTRRSRKRVEFSAKAEYKDPPVHIDGQPKPQHPTPVSLPRSASKPVKSILKVTQHPQNPLISANGDPRDPSHPDTPLAEMLESTIQQLAGGDRDSKVDAYVMLARACKSSNNLPDRVALQEKMGLFMQFIQRDMVSKPQEGPRGASLVNHALNLLITFLGFPSVATSITNEFGVFVIDHCIRAFDDVSVPKDITRHLMKIVSLQNFSAKVMTVERVGRLITSLHNIKGQRSGKSIVMSRVLIYRKLVKQCKQLMVHHSDWLLDLFLDMLSSLRDIRLSAINLGLEAAFTIGHEKQLSRKVRELFQSVSEDEEPYIKFYRERLEAMAKDKSESAMVPDIWSVVILLLRIPMAKWDQSKPWLELLQRCFNSQDFATKANANRAWSRLVYMTNCDELSSGRALPMLAAPFISQVRRKGAGKMTDDLRQTVLGGICNLFYYTFKPNTSPAQLDGYWDGYVRPIISALLDPKPEAANDNIIQAALILRGLFDCRTPRRWREDHIVDSPLVKPDELPTIEPQWVRSSASKIFGDVGPILEKNFLTLASTDSAAYKLWQALVTAIASAASKEIKVSKDTANFVNEALGLFQRIWTRGLPENGDSHPNATDFLLAARAYLEVMISSLGHLPFTEKPGKTYALSKAPLFAMFSTLSALPPGVPDDDTFADFFSSIFSPFFAAKGNKASMDFAQELLAVIPMESPRPYGPWLLVSGKLSAWLGPNQHSHQSTASGNEVPLGNDFREIVRVLERGIRSTPNLPWDRWESLFYALFERVRDETGDAGFALVAIEPLAKALLDGPVPSSTHTRADKYIRCVTELLSVSTHPRDRQAFDAARRRLWGTALAGGRFSSFDPFDNFYKVISGTLKVLYEHHNLDELDGTVRLLKELGGFFDRCNRQLFIRALQGLQDGFLPWIEDGSRLLSGQSSTILAMTKSLWDKVSNLVSDMKDPENQLESLEPFFCATFDSSHRNMVNAGVSLWNKLFEHTQHLEYPDKLKVAVSRLSPYVEMVLPGLDLSNAEPAGQQPMFVDSMEDFSLPRLPSTASSRRGTPRPPSSQGKTPDLGSRSRLIKSKIHKSSATKSSGSKRRNAAPRLRHDDSQLQFAPIETSPLGQKQIDSQVLTEHQKEVRERQRENAVLFPDMRSSPGPKTKDTGLALPVRSQEPSPQQSSRAREAATPEPEGAFDSYISSTPTPRRGQPVLLPENDLTDLPSSPPEPRGNPLAAEIRSRSASHSLLDDWAFSSSPVSGSPNPVRQVAIVGLSETEDLVVDNGSDLGAGPGSPSPAGQISRNTEAELDDELEDVIEDTILPELPPPSSQAASKPSRTFVPATPQKPSRPTKVQETPKSDNDVFVDAPTSPLPPTPKRSERIAKTSRASRLRIAESVPSRSPSLGISDPEEISSVKLVIELDAGKVNSSDYMRPSISPDKKAQKHEALDCIIVGDTTPRKSSKKGSSKTKKSGSASTAQLAEEHERIPSSQPKLDEARSKRKRRASKSETSSRKRRQRSPVDEAEATPEVPNSQPLASKAVVEPSPTREGTTMDAPVEASSSFRSELGQATQKTEDDQNLVDFMDIESSQVHDLEAQFQMEIESRSQRASEEKREATPARNEAEGPAEVGRDEPVAGPSQSTQEQATPSRGYVQKFIQMLRGGAQLLLSAPQLSTEEAWQAEEALMEVTNALYEAKRRGRR</sequence>
<dbReference type="InterPro" id="IPR016024">
    <property type="entry name" value="ARM-type_fold"/>
</dbReference>
<feature type="compositionally biased region" description="Basic and acidic residues" evidence="7">
    <location>
        <begin position="1639"/>
        <end position="1671"/>
    </location>
</feature>
<feature type="compositionally biased region" description="Basic residues" evidence="7">
    <location>
        <begin position="1497"/>
        <end position="1508"/>
    </location>
</feature>
<dbReference type="GO" id="GO:0000723">
    <property type="term" value="P:telomere maintenance"/>
    <property type="evidence" value="ECO:0007669"/>
    <property type="project" value="TreeGrafter"/>
</dbReference>
<keyword evidence="3" id="KW-0158">Chromosome</keyword>
<comment type="subcellular location">
    <subcellularLocation>
        <location evidence="2">Chromosome</location>
        <location evidence="2">Telomere</location>
    </subcellularLocation>
    <subcellularLocation>
        <location evidence="1">Nucleus</location>
    </subcellularLocation>
</comment>
<evidence type="ECO:0000259" key="8">
    <source>
        <dbReference type="Pfam" id="PF12231"/>
    </source>
</evidence>
<feature type="region of interest" description="Disordered" evidence="7">
    <location>
        <begin position="1318"/>
        <end position="1445"/>
    </location>
</feature>
<dbReference type="GO" id="GO:0140445">
    <property type="term" value="C:chromosome, telomeric repeat region"/>
    <property type="evidence" value="ECO:0007669"/>
    <property type="project" value="TreeGrafter"/>
</dbReference>
<feature type="compositionally biased region" description="Basic residues" evidence="7">
    <location>
        <begin position="1117"/>
        <end position="1139"/>
    </location>
</feature>
<organism evidence="9 10">
    <name type="scientific">Echria macrotheca</name>
    <dbReference type="NCBI Taxonomy" id="438768"/>
    <lineage>
        <taxon>Eukaryota</taxon>
        <taxon>Fungi</taxon>
        <taxon>Dikarya</taxon>
        <taxon>Ascomycota</taxon>
        <taxon>Pezizomycotina</taxon>
        <taxon>Sordariomycetes</taxon>
        <taxon>Sordariomycetidae</taxon>
        <taxon>Sordariales</taxon>
        <taxon>Schizotheciaceae</taxon>
        <taxon>Echria</taxon>
    </lineage>
</organism>
<feature type="compositionally biased region" description="Basic and acidic residues" evidence="7">
    <location>
        <begin position="1518"/>
        <end position="1535"/>
    </location>
</feature>
<evidence type="ECO:0000313" key="9">
    <source>
        <dbReference type="EMBL" id="KAK1755224.1"/>
    </source>
</evidence>
<evidence type="ECO:0000256" key="2">
    <source>
        <dbReference type="ARBA" id="ARBA00004574"/>
    </source>
</evidence>
<evidence type="ECO:0000256" key="3">
    <source>
        <dbReference type="ARBA" id="ARBA00022454"/>
    </source>
</evidence>
<feature type="compositionally biased region" description="Polar residues" evidence="7">
    <location>
        <begin position="1596"/>
        <end position="1609"/>
    </location>
</feature>
<reference evidence="9" key="1">
    <citation type="submission" date="2023-06" db="EMBL/GenBank/DDBJ databases">
        <title>Genome-scale phylogeny and comparative genomics of the fungal order Sordariales.</title>
        <authorList>
            <consortium name="Lawrence Berkeley National Laboratory"/>
            <person name="Hensen N."/>
            <person name="Bonometti L."/>
            <person name="Westerberg I."/>
            <person name="Brannstrom I.O."/>
            <person name="Guillou S."/>
            <person name="Cros-Aarteil S."/>
            <person name="Calhoun S."/>
            <person name="Haridas S."/>
            <person name="Kuo A."/>
            <person name="Mondo S."/>
            <person name="Pangilinan J."/>
            <person name="Riley R."/>
            <person name="Labutti K."/>
            <person name="Andreopoulos B."/>
            <person name="Lipzen A."/>
            <person name="Chen C."/>
            <person name="Yanf M."/>
            <person name="Daum C."/>
            <person name="Ng V."/>
            <person name="Clum A."/>
            <person name="Steindorff A."/>
            <person name="Ohm R."/>
            <person name="Martin F."/>
            <person name="Silar P."/>
            <person name="Natvig D."/>
            <person name="Lalanne C."/>
            <person name="Gautier V."/>
            <person name="Ament-Velasquez S.L."/>
            <person name="Kruys A."/>
            <person name="Hutchinson M.I."/>
            <person name="Powell A.J."/>
            <person name="Barry K."/>
            <person name="Miller A.N."/>
            <person name="Grigoriev I.V."/>
            <person name="Debuchy R."/>
            <person name="Gladieux P."/>
            <person name="Thoren M.H."/>
            <person name="Johannesson H."/>
        </authorList>
    </citation>
    <scope>NUCLEOTIDE SEQUENCE</scope>
    <source>
        <strain evidence="9">PSN4</strain>
    </source>
</reference>
<protein>
    <submittedName>
        <fullName evidence="9">Telomere length regulator protein rif1</fullName>
    </submittedName>
</protein>